<feature type="transmembrane region" description="Helical" evidence="6">
    <location>
        <begin position="116"/>
        <end position="138"/>
    </location>
</feature>
<feature type="domain" description="EamA" evidence="7">
    <location>
        <begin position="175"/>
        <end position="311"/>
    </location>
</feature>
<dbReference type="PANTHER" id="PTHR32322:SF2">
    <property type="entry name" value="EAMA DOMAIN-CONTAINING PROTEIN"/>
    <property type="match status" value="1"/>
</dbReference>
<feature type="transmembrane region" description="Helical" evidence="6">
    <location>
        <begin position="270"/>
        <end position="288"/>
    </location>
</feature>
<dbReference type="EMBL" id="FPJW01000009">
    <property type="protein sequence ID" value="SFX65927.1"/>
    <property type="molecule type" value="Genomic_DNA"/>
</dbReference>
<reference evidence="8 9" key="1">
    <citation type="submission" date="2016-11" db="EMBL/GenBank/DDBJ databases">
        <authorList>
            <person name="Jaros S."/>
            <person name="Januszkiewicz K."/>
            <person name="Wedrychowicz H."/>
        </authorList>
    </citation>
    <scope>NUCLEOTIDE SEQUENCE [LARGE SCALE GENOMIC DNA]</scope>
    <source>
        <strain evidence="8 9">DSM 21637</strain>
    </source>
</reference>
<protein>
    <submittedName>
        <fullName evidence="8">Drug/metabolite transporter, DME family</fullName>
    </submittedName>
</protein>
<gene>
    <name evidence="8" type="ORF">SAMN02745752_02412</name>
</gene>
<feature type="domain" description="EamA" evidence="7">
    <location>
        <begin position="21"/>
        <end position="162"/>
    </location>
</feature>
<organism evidence="8 9">
    <name type="scientific">Marinospirillum alkaliphilum DSM 21637</name>
    <dbReference type="NCBI Taxonomy" id="1122209"/>
    <lineage>
        <taxon>Bacteria</taxon>
        <taxon>Pseudomonadati</taxon>
        <taxon>Pseudomonadota</taxon>
        <taxon>Gammaproteobacteria</taxon>
        <taxon>Oceanospirillales</taxon>
        <taxon>Oceanospirillaceae</taxon>
        <taxon>Marinospirillum</taxon>
    </lineage>
</organism>
<feature type="transmembrane region" description="Helical" evidence="6">
    <location>
        <begin position="294"/>
        <end position="311"/>
    </location>
</feature>
<keyword evidence="4 6" id="KW-1133">Transmembrane helix</keyword>
<feature type="transmembrane region" description="Helical" evidence="6">
    <location>
        <begin position="236"/>
        <end position="258"/>
    </location>
</feature>
<evidence type="ECO:0000313" key="8">
    <source>
        <dbReference type="EMBL" id="SFX65927.1"/>
    </source>
</evidence>
<evidence type="ECO:0000256" key="6">
    <source>
        <dbReference type="SAM" id="Phobius"/>
    </source>
</evidence>
<dbReference type="RefSeq" id="WP_072326749.1">
    <property type="nucleotide sequence ID" value="NZ_FPJW01000009.1"/>
</dbReference>
<dbReference type="Proteomes" id="UP000182350">
    <property type="component" value="Unassembled WGS sequence"/>
</dbReference>
<sequence length="316" mass="33547">MRFIPSLVTTRFISRDSAALRGVLLIVLAALLWGTTGVTARYLFTETDLQPLTLALLRLCIAFPCFYLLMRRELRRLPADQQPRLSRSILLALLALGVFQGAYQGTYMLAVDLTSAGIATLIALCVSPVLVLLLAAPLLGEKPGWITVLALLGALTGTLLLVAGDLEVSGQLRLTGILVALLAALIYAGFTLTSRFAAGGAPVFTTAFICFLTGALVLLPVVWLQGGFAGLGQLGVTGWLLVVYIGLVPTCLGYLCFFTGMKTTSATTSSIIMTLEPMFVALLAWLWLGEWLGTLGLIGTAVLVVSVLLATRQKAG</sequence>
<dbReference type="InterPro" id="IPR000620">
    <property type="entry name" value="EamA_dom"/>
</dbReference>
<evidence type="ECO:0000256" key="5">
    <source>
        <dbReference type="ARBA" id="ARBA00023136"/>
    </source>
</evidence>
<keyword evidence="9" id="KW-1185">Reference proteome</keyword>
<feature type="transmembrane region" description="Helical" evidence="6">
    <location>
        <begin position="20"/>
        <end position="43"/>
    </location>
</feature>
<keyword evidence="3 6" id="KW-0812">Transmembrane</keyword>
<name>A0A1K1YVT9_9GAMM</name>
<feature type="transmembrane region" description="Helical" evidence="6">
    <location>
        <begin position="89"/>
        <end position="110"/>
    </location>
</feature>
<comment type="similarity">
    <text evidence="2">Belongs to the EamA transporter family.</text>
</comment>
<dbReference type="STRING" id="1122209.SAMN02745752_02412"/>
<accession>A0A1K1YVT9</accession>
<evidence type="ECO:0000256" key="2">
    <source>
        <dbReference type="ARBA" id="ARBA00007362"/>
    </source>
</evidence>
<evidence type="ECO:0000259" key="7">
    <source>
        <dbReference type="Pfam" id="PF00892"/>
    </source>
</evidence>
<feature type="transmembrane region" description="Helical" evidence="6">
    <location>
        <begin position="49"/>
        <end position="69"/>
    </location>
</feature>
<dbReference type="InterPro" id="IPR050638">
    <property type="entry name" value="AA-Vitamin_Transporters"/>
</dbReference>
<dbReference type="AlphaFoldDB" id="A0A1K1YVT9"/>
<evidence type="ECO:0000313" key="9">
    <source>
        <dbReference type="Proteomes" id="UP000182350"/>
    </source>
</evidence>
<dbReference type="OrthoDB" id="9804865at2"/>
<evidence type="ECO:0000256" key="3">
    <source>
        <dbReference type="ARBA" id="ARBA00022692"/>
    </source>
</evidence>
<feature type="transmembrane region" description="Helical" evidence="6">
    <location>
        <begin position="202"/>
        <end position="224"/>
    </location>
</feature>
<comment type="subcellular location">
    <subcellularLocation>
        <location evidence="1">Membrane</location>
        <topology evidence="1">Multi-pass membrane protein</topology>
    </subcellularLocation>
</comment>
<keyword evidence="5 6" id="KW-0472">Membrane</keyword>
<evidence type="ECO:0000256" key="4">
    <source>
        <dbReference type="ARBA" id="ARBA00022989"/>
    </source>
</evidence>
<proteinExistence type="inferred from homology"/>
<dbReference type="SUPFAM" id="SSF103481">
    <property type="entry name" value="Multidrug resistance efflux transporter EmrE"/>
    <property type="match status" value="2"/>
</dbReference>
<evidence type="ECO:0000256" key="1">
    <source>
        <dbReference type="ARBA" id="ARBA00004141"/>
    </source>
</evidence>
<dbReference type="InterPro" id="IPR037185">
    <property type="entry name" value="EmrE-like"/>
</dbReference>
<feature type="transmembrane region" description="Helical" evidence="6">
    <location>
        <begin position="170"/>
        <end position="190"/>
    </location>
</feature>
<dbReference type="Pfam" id="PF00892">
    <property type="entry name" value="EamA"/>
    <property type="match status" value="2"/>
</dbReference>
<feature type="transmembrane region" description="Helical" evidence="6">
    <location>
        <begin position="145"/>
        <end position="164"/>
    </location>
</feature>
<dbReference type="PANTHER" id="PTHR32322">
    <property type="entry name" value="INNER MEMBRANE TRANSPORTER"/>
    <property type="match status" value="1"/>
</dbReference>
<dbReference type="GO" id="GO:0016020">
    <property type="term" value="C:membrane"/>
    <property type="evidence" value="ECO:0007669"/>
    <property type="project" value="UniProtKB-SubCell"/>
</dbReference>